<dbReference type="AlphaFoldDB" id="A0A4U5NVT7"/>
<organism evidence="1 2">
    <name type="scientific">Steinernema carpocapsae</name>
    <name type="common">Entomopathogenic nematode</name>
    <dbReference type="NCBI Taxonomy" id="34508"/>
    <lineage>
        <taxon>Eukaryota</taxon>
        <taxon>Metazoa</taxon>
        <taxon>Ecdysozoa</taxon>
        <taxon>Nematoda</taxon>
        <taxon>Chromadorea</taxon>
        <taxon>Rhabditida</taxon>
        <taxon>Tylenchina</taxon>
        <taxon>Panagrolaimomorpha</taxon>
        <taxon>Strongyloidoidea</taxon>
        <taxon>Steinernematidae</taxon>
        <taxon>Steinernema</taxon>
    </lineage>
</organism>
<reference evidence="1 2" key="1">
    <citation type="journal article" date="2015" name="Genome Biol.">
        <title>Comparative genomics of Steinernema reveals deeply conserved gene regulatory networks.</title>
        <authorList>
            <person name="Dillman A.R."/>
            <person name="Macchietto M."/>
            <person name="Porter C.F."/>
            <person name="Rogers A."/>
            <person name="Williams B."/>
            <person name="Antoshechkin I."/>
            <person name="Lee M.M."/>
            <person name="Goodwin Z."/>
            <person name="Lu X."/>
            <person name="Lewis E.E."/>
            <person name="Goodrich-Blair H."/>
            <person name="Stock S.P."/>
            <person name="Adams B.J."/>
            <person name="Sternberg P.W."/>
            <person name="Mortazavi A."/>
        </authorList>
    </citation>
    <scope>NUCLEOTIDE SEQUENCE [LARGE SCALE GENOMIC DNA]</scope>
    <source>
        <strain evidence="1 2">ALL</strain>
    </source>
</reference>
<reference evidence="1 2" key="2">
    <citation type="journal article" date="2019" name="G3 (Bethesda)">
        <title>Hybrid Assembly of the Genome of the Entomopathogenic Nematode Steinernema carpocapsae Identifies the X-Chromosome.</title>
        <authorList>
            <person name="Serra L."/>
            <person name="Macchietto M."/>
            <person name="Macias-Munoz A."/>
            <person name="McGill C.J."/>
            <person name="Rodriguez I.M."/>
            <person name="Rodriguez B."/>
            <person name="Murad R."/>
            <person name="Mortazavi A."/>
        </authorList>
    </citation>
    <scope>NUCLEOTIDE SEQUENCE [LARGE SCALE GENOMIC DNA]</scope>
    <source>
        <strain evidence="1 2">ALL</strain>
    </source>
</reference>
<accession>A0A4U5NVT7</accession>
<gene>
    <name evidence="1" type="ORF">L596_011744</name>
</gene>
<proteinExistence type="predicted"/>
<evidence type="ECO:0000313" key="2">
    <source>
        <dbReference type="Proteomes" id="UP000298663"/>
    </source>
</evidence>
<keyword evidence="2" id="KW-1185">Reference proteome</keyword>
<dbReference type="Proteomes" id="UP000298663">
    <property type="component" value="Unassembled WGS sequence"/>
</dbReference>
<evidence type="ECO:0000313" key="1">
    <source>
        <dbReference type="EMBL" id="TKR87331.1"/>
    </source>
</evidence>
<sequence length="84" mass="9641">MQKCPEQPDVGLQTILSHSEISSAAVIRPFRLALDNMDAPLRWSAPRIYTVICFTDYGNQAWFAVKAWFAVRFQQSELTLHNSR</sequence>
<dbReference type="EMBL" id="AZBU02000003">
    <property type="protein sequence ID" value="TKR87331.1"/>
    <property type="molecule type" value="Genomic_DNA"/>
</dbReference>
<comment type="caution">
    <text evidence="1">The sequence shown here is derived from an EMBL/GenBank/DDBJ whole genome shotgun (WGS) entry which is preliminary data.</text>
</comment>
<name>A0A4U5NVT7_STECR</name>
<protein>
    <submittedName>
        <fullName evidence="1">Uncharacterized protein</fullName>
    </submittedName>
</protein>